<evidence type="ECO:0000256" key="1">
    <source>
        <dbReference type="ARBA" id="ARBA00004651"/>
    </source>
</evidence>
<feature type="transmembrane region" description="Helical" evidence="6">
    <location>
        <begin position="52"/>
        <end position="74"/>
    </location>
</feature>
<dbReference type="InterPro" id="IPR050833">
    <property type="entry name" value="Poly_Biosynth_Transport"/>
</dbReference>
<evidence type="ECO:0000313" key="8">
    <source>
        <dbReference type="Proteomes" id="UP000093482"/>
    </source>
</evidence>
<comment type="caution">
    <text evidence="7">The sequence shown here is derived from an EMBL/GenBank/DDBJ whole genome shotgun (WGS) entry which is preliminary data.</text>
</comment>
<feature type="transmembrane region" description="Helical" evidence="6">
    <location>
        <begin position="333"/>
        <end position="352"/>
    </location>
</feature>
<feature type="transmembrane region" description="Helical" evidence="6">
    <location>
        <begin position="159"/>
        <end position="183"/>
    </location>
</feature>
<evidence type="ECO:0000256" key="2">
    <source>
        <dbReference type="ARBA" id="ARBA00022475"/>
    </source>
</evidence>
<feature type="transmembrane region" description="Helical" evidence="6">
    <location>
        <begin position="292"/>
        <end position="313"/>
    </location>
</feature>
<organism evidence="7 8">
    <name type="scientific">Caryophanon latum</name>
    <dbReference type="NCBI Taxonomy" id="33977"/>
    <lineage>
        <taxon>Bacteria</taxon>
        <taxon>Bacillati</taxon>
        <taxon>Bacillota</taxon>
        <taxon>Bacilli</taxon>
        <taxon>Bacillales</taxon>
        <taxon>Caryophanaceae</taxon>
        <taxon>Caryophanon</taxon>
    </lineage>
</organism>
<feature type="transmembrane region" description="Helical" evidence="6">
    <location>
        <begin position="127"/>
        <end position="147"/>
    </location>
</feature>
<protein>
    <submittedName>
        <fullName evidence="7">Uncharacterized protein</fullName>
    </submittedName>
</protein>
<evidence type="ECO:0000256" key="5">
    <source>
        <dbReference type="ARBA" id="ARBA00023136"/>
    </source>
</evidence>
<feature type="transmembrane region" description="Helical" evidence="6">
    <location>
        <begin position="364"/>
        <end position="382"/>
    </location>
</feature>
<accession>A0A1C0YYJ5</accession>
<feature type="transmembrane region" description="Helical" evidence="6">
    <location>
        <begin position="394"/>
        <end position="413"/>
    </location>
</feature>
<dbReference type="GO" id="GO:0005886">
    <property type="term" value="C:plasma membrane"/>
    <property type="evidence" value="ECO:0007669"/>
    <property type="project" value="UniProtKB-SubCell"/>
</dbReference>
<comment type="subcellular location">
    <subcellularLocation>
        <location evidence="1">Cell membrane</location>
        <topology evidence="1">Multi-pass membrane protein</topology>
    </subcellularLocation>
</comment>
<keyword evidence="4 6" id="KW-1133">Transmembrane helix</keyword>
<sequence length="537" mass="58857">MAGSWSMKGYMKGAALLTISALVVKILGAIYRVPFQNLVGDEGFYIYQQVYPFISIFVAWTASGFAVAISKLLADADTLATLQLRENRRFQIMKIAFWYLVVLSLSCFTLLYSGAGVLANMMGDDKLAPLMRTGSFVVLCMPILAVVKGSFQAKGRMEPVAYAQIVEQAVRVTIILSGSWLVMKYSGSLYGAGQVATAATAVGEFVGVVILVTVFKKMALFPQRDKKAERVAVWPIVKELTLYSLSVSMSGLVLLSFQMIDSFTIYNILLENGLSETLAKETKGIYDRGQPLVQLGVVIAGSLALAIVPLVAIMCKKKEGRNADSFIQLTFRAAVLFGWAASFGLVLVMPYINVMLFKTDSLTSVLSIFVLQIVPLSITLTFTAMLQGFGKLKVPALILVTGFVLKMIGNVTLVPLFDVLGAAFASNIGLFFIAFMLMRYLKRVHPITLAPASYYKKLFLASLYMMIAVYAWSFVIDIVLALSTRLESAIIGGSAVAIGAFVFLTAVAKMKVLADKEWFLLPFGRKMAKYQLWLNRK</sequence>
<proteinExistence type="predicted"/>
<keyword evidence="3 6" id="KW-0812">Transmembrane</keyword>
<dbReference type="Proteomes" id="UP000093482">
    <property type="component" value="Unassembled WGS sequence"/>
</dbReference>
<dbReference type="PANTHER" id="PTHR30250">
    <property type="entry name" value="PST FAMILY PREDICTED COLANIC ACID TRANSPORTER"/>
    <property type="match status" value="1"/>
</dbReference>
<dbReference type="InterPro" id="IPR002797">
    <property type="entry name" value="Polysacc_synth"/>
</dbReference>
<dbReference type="CDD" id="cd13124">
    <property type="entry name" value="MATE_SpoVB_like"/>
    <property type="match status" value="1"/>
</dbReference>
<dbReference type="AlphaFoldDB" id="A0A1C0YYJ5"/>
<keyword evidence="5 6" id="KW-0472">Membrane</keyword>
<feature type="transmembrane region" description="Helical" evidence="6">
    <location>
        <begin position="95"/>
        <end position="115"/>
    </location>
</feature>
<evidence type="ECO:0000256" key="6">
    <source>
        <dbReference type="SAM" id="Phobius"/>
    </source>
</evidence>
<dbReference type="OrthoDB" id="9775950at2"/>
<evidence type="ECO:0000256" key="3">
    <source>
        <dbReference type="ARBA" id="ARBA00022692"/>
    </source>
</evidence>
<feature type="transmembrane region" description="Helical" evidence="6">
    <location>
        <begin position="419"/>
        <end position="437"/>
    </location>
</feature>
<feature type="transmembrane region" description="Helical" evidence="6">
    <location>
        <begin position="240"/>
        <end position="260"/>
    </location>
</feature>
<dbReference type="PIRSF" id="PIRSF038958">
    <property type="entry name" value="PG_synth_SpoVB"/>
    <property type="match status" value="1"/>
</dbReference>
<dbReference type="EMBL" id="MATO01000018">
    <property type="protein sequence ID" value="OCS92222.1"/>
    <property type="molecule type" value="Genomic_DNA"/>
</dbReference>
<feature type="transmembrane region" description="Helical" evidence="6">
    <location>
        <begin position="488"/>
        <end position="508"/>
    </location>
</feature>
<reference evidence="7 8" key="1">
    <citation type="submission" date="2016-07" db="EMBL/GenBank/DDBJ databases">
        <title>Caryophanon latum genome sequencing.</title>
        <authorList>
            <person name="Verma A."/>
            <person name="Pal Y."/>
            <person name="Krishnamurthi S."/>
        </authorList>
    </citation>
    <scope>NUCLEOTIDE SEQUENCE [LARGE SCALE GENOMIC DNA]</scope>
    <source>
        <strain evidence="7 8">DSM 14151</strain>
    </source>
</reference>
<evidence type="ECO:0000256" key="4">
    <source>
        <dbReference type="ARBA" id="ARBA00022989"/>
    </source>
</evidence>
<feature type="transmembrane region" description="Helical" evidence="6">
    <location>
        <begin position="195"/>
        <end position="219"/>
    </location>
</feature>
<dbReference type="Pfam" id="PF01943">
    <property type="entry name" value="Polysacc_synt"/>
    <property type="match status" value="1"/>
</dbReference>
<feature type="transmembrane region" description="Helical" evidence="6">
    <location>
        <begin position="458"/>
        <end position="482"/>
    </location>
</feature>
<evidence type="ECO:0000313" key="7">
    <source>
        <dbReference type="EMBL" id="OCS92222.1"/>
    </source>
</evidence>
<name>A0A1C0YYJ5_9BACL</name>
<keyword evidence="2" id="KW-1003">Cell membrane</keyword>
<gene>
    <name evidence="7" type="ORF">A6K76_07525</name>
</gene>
<keyword evidence="8" id="KW-1185">Reference proteome</keyword>
<dbReference type="InterPro" id="IPR024923">
    <property type="entry name" value="PG_synth_SpoVB"/>
</dbReference>
<dbReference type="PANTHER" id="PTHR30250:SF29">
    <property type="entry name" value="POLYSACCHARIDE BIOSYNTHESIS PROTEIN C-TERMINAL DOMAIN-CONTAINING PROTEIN"/>
    <property type="match status" value="1"/>
</dbReference>